<dbReference type="EMBL" id="CP031417">
    <property type="protein sequence ID" value="AXK79927.1"/>
    <property type="molecule type" value="Genomic_DNA"/>
</dbReference>
<feature type="domain" description="Thiolase C-terminal" evidence="1">
    <location>
        <begin position="271"/>
        <end position="377"/>
    </location>
</feature>
<evidence type="ECO:0000313" key="2">
    <source>
        <dbReference type="EMBL" id="AXK79927.1"/>
    </source>
</evidence>
<organism evidence="2 3">
    <name type="scientific">Pseudolabrys taiwanensis</name>
    <dbReference type="NCBI Taxonomy" id="331696"/>
    <lineage>
        <taxon>Bacteria</taxon>
        <taxon>Pseudomonadati</taxon>
        <taxon>Pseudomonadota</taxon>
        <taxon>Alphaproteobacteria</taxon>
        <taxon>Hyphomicrobiales</taxon>
        <taxon>Xanthobacteraceae</taxon>
        <taxon>Pseudolabrys</taxon>
    </lineage>
</organism>
<dbReference type="InterPro" id="IPR055140">
    <property type="entry name" value="Thiolase_C_2"/>
</dbReference>
<dbReference type="KEGG" id="ptaw:DW352_04975"/>
<proteinExistence type="predicted"/>
<dbReference type="RefSeq" id="WP_115689083.1">
    <property type="nucleotide sequence ID" value="NZ_CP031417.1"/>
</dbReference>
<accession>A0A345ZSN0</accession>
<dbReference type="SUPFAM" id="SSF53901">
    <property type="entry name" value="Thiolase-like"/>
    <property type="match status" value="1"/>
</dbReference>
<keyword evidence="3" id="KW-1185">Reference proteome</keyword>
<dbReference type="OrthoDB" id="9790314at2"/>
<protein>
    <submittedName>
        <fullName evidence="2">Thiolase family protein</fullName>
    </submittedName>
</protein>
<dbReference type="GO" id="GO:0016746">
    <property type="term" value="F:acyltransferase activity"/>
    <property type="evidence" value="ECO:0007669"/>
    <property type="project" value="InterPro"/>
</dbReference>
<dbReference type="InterPro" id="IPR016039">
    <property type="entry name" value="Thiolase-like"/>
</dbReference>
<evidence type="ECO:0000313" key="3">
    <source>
        <dbReference type="Proteomes" id="UP000254889"/>
    </source>
</evidence>
<dbReference type="Pfam" id="PF22691">
    <property type="entry name" value="Thiolase_C_1"/>
    <property type="match status" value="1"/>
</dbReference>
<evidence type="ECO:0000259" key="1">
    <source>
        <dbReference type="Pfam" id="PF22691"/>
    </source>
</evidence>
<dbReference type="PANTHER" id="PTHR42870:SF1">
    <property type="entry name" value="NON-SPECIFIC LIPID-TRANSFER PROTEIN-LIKE 2"/>
    <property type="match status" value="1"/>
</dbReference>
<dbReference type="Proteomes" id="UP000254889">
    <property type="component" value="Chromosome"/>
</dbReference>
<dbReference type="Gene3D" id="3.40.47.10">
    <property type="match status" value="1"/>
</dbReference>
<dbReference type="AlphaFoldDB" id="A0A345ZSN0"/>
<dbReference type="CDD" id="cd00829">
    <property type="entry name" value="SCP-x_thiolase"/>
    <property type="match status" value="1"/>
</dbReference>
<gene>
    <name evidence="2" type="ORF">DW352_04975</name>
</gene>
<dbReference type="PANTHER" id="PTHR42870">
    <property type="entry name" value="ACETYL-COA C-ACETYLTRANSFERASE"/>
    <property type="match status" value="1"/>
</dbReference>
<sequence length="393" mass="41980">MTVGRGTRKAYDGVVLCLPVTVPYRRYSTNSAQWWIGRALRALVKGSGLSVKDIDGLSISSFTLAPDSAIGLTQHFGLSPRWLDSVPLGGAAAVVSLRRAARAVQAGDADIVACVAGDTNHVDSFRKTLAHFSRFAQDAVYPYAAGGANASFAMIARNYMDTYGAKREDFGKICVAQRENALSYPYALMKSPLTLDAYMGARPIADPIHLFDCVMPCAGAEAFLVCREETAQSLGLPWVRLLSTIERHNAFGDDPVQVRGGWVVDIDELWAMAGVKPTDIDFVETYDDYPVISMMQFEDLGFCKKGEGPDFVRSHSFTNDGDFPHNTSGGQLSVGQAGAAGGHLGVVEAIRQLTGAALGAQVPNAKLGLVSGFGMINYDRGLSSAAAILARPT</sequence>
<reference evidence="2 3" key="1">
    <citation type="submission" date="2018-07" db="EMBL/GenBank/DDBJ databases">
        <authorList>
            <person name="Quirk P.G."/>
            <person name="Krulwich T.A."/>
        </authorList>
    </citation>
    <scope>NUCLEOTIDE SEQUENCE [LARGE SCALE GENOMIC DNA]</scope>
    <source>
        <strain evidence="2 3">CC-BB4</strain>
    </source>
</reference>
<name>A0A345ZSN0_9HYPH</name>